<keyword evidence="3" id="KW-1185">Reference proteome</keyword>
<gene>
    <name evidence="2" type="ORF">BJ554DRAFT_5110</name>
</gene>
<dbReference type="EMBL" id="JAEFCI010013337">
    <property type="protein sequence ID" value="KAG5455468.1"/>
    <property type="molecule type" value="Genomic_DNA"/>
</dbReference>
<feature type="region of interest" description="Disordered" evidence="1">
    <location>
        <begin position="86"/>
        <end position="118"/>
    </location>
</feature>
<feature type="non-terminal residue" evidence="2">
    <location>
        <position position="1"/>
    </location>
</feature>
<name>A0A8H8DEF6_9FUNG</name>
<evidence type="ECO:0000313" key="2">
    <source>
        <dbReference type="EMBL" id="KAG5455468.1"/>
    </source>
</evidence>
<evidence type="ECO:0000256" key="1">
    <source>
        <dbReference type="SAM" id="MobiDB-lite"/>
    </source>
</evidence>
<accession>A0A8H8DEF6</accession>
<organism evidence="2 3">
    <name type="scientific">Olpidium bornovanus</name>
    <dbReference type="NCBI Taxonomy" id="278681"/>
    <lineage>
        <taxon>Eukaryota</taxon>
        <taxon>Fungi</taxon>
        <taxon>Fungi incertae sedis</taxon>
        <taxon>Olpidiomycota</taxon>
        <taxon>Olpidiomycotina</taxon>
        <taxon>Olpidiomycetes</taxon>
        <taxon>Olpidiales</taxon>
        <taxon>Olpidiaceae</taxon>
        <taxon>Olpidium</taxon>
    </lineage>
</organism>
<feature type="compositionally biased region" description="Low complexity" evidence="1">
    <location>
        <begin position="86"/>
        <end position="101"/>
    </location>
</feature>
<comment type="caution">
    <text evidence="2">The sequence shown here is derived from an EMBL/GenBank/DDBJ whole genome shotgun (WGS) entry which is preliminary data.</text>
</comment>
<protein>
    <submittedName>
        <fullName evidence="2">Uncharacterized protein</fullName>
    </submittedName>
</protein>
<dbReference type="Proteomes" id="UP000673691">
    <property type="component" value="Unassembled WGS sequence"/>
</dbReference>
<dbReference type="AlphaFoldDB" id="A0A8H8DEF6"/>
<evidence type="ECO:0000313" key="3">
    <source>
        <dbReference type="Proteomes" id="UP000673691"/>
    </source>
</evidence>
<reference evidence="2 3" key="1">
    <citation type="journal article" name="Sci. Rep.">
        <title>Genome-scale phylogenetic analyses confirm Olpidium as the closest living zoosporic fungus to the non-flagellated, terrestrial fungi.</title>
        <authorList>
            <person name="Chang Y."/>
            <person name="Rochon D."/>
            <person name="Sekimoto S."/>
            <person name="Wang Y."/>
            <person name="Chovatia M."/>
            <person name="Sandor L."/>
            <person name="Salamov A."/>
            <person name="Grigoriev I.V."/>
            <person name="Stajich J.E."/>
            <person name="Spatafora J.W."/>
        </authorList>
    </citation>
    <scope>NUCLEOTIDE SEQUENCE [LARGE SCALE GENOMIC DNA]</scope>
    <source>
        <strain evidence="2">S191</strain>
    </source>
</reference>
<proteinExistence type="predicted"/>
<sequence>GCTNGQQGLVSAVRPQPVPAFNFKGFCVGLVGWFATGGLGPPPQTAKLAPRKMGVRERTTVPQRVTELAARRLVFALRQQAAARAASADDADAGAGQPAAALKDRPASEAEAVPQIYPEDGSPAFEGYSLLRRAAALSAAKVGALRNDLAPPEAFRRAVECNPYGRCTAFLPLPTRPRRSTPD</sequence>